<evidence type="ECO:0000259" key="4">
    <source>
        <dbReference type="PROSITE" id="PS50111"/>
    </source>
</evidence>
<feature type="transmembrane region" description="Helical" evidence="3">
    <location>
        <begin position="327"/>
        <end position="350"/>
    </location>
</feature>
<feature type="domain" description="Methyl-accepting transducer" evidence="4">
    <location>
        <begin position="514"/>
        <end position="700"/>
    </location>
</feature>
<evidence type="ECO:0000259" key="5">
    <source>
        <dbReference type="PROSITE" id="PS50885"/>
    </source>
</evidence>
<proteinExistence type="inferred from homology"/>
<dbReference type="GO" id="GO:0016020">
    <property type="term" value="C:membrane"/>
    <property type="evidence" value="ECO:0007669"/>
    <property type="project" value="InterPro"/>
</dbReference>
<feature type="transmembrane region" description="Helical" evidence="3">
    <location>
        <begin position="209"/>
        <end position="227"/>
    </location>
</feature>
<keyword evidence="1" id="KW-0807">Transducer</keyword>
<dbReference type="AlphaFoldDB" id="A0A1E7NJW4"/>
<gene>
    <name evidence="6" type="ORF">C3H42_04910</name>
</gene>
<dbReference type="CDD" id="cd12912">
    <property type="entry name" value="PDC2_MCP_like"/>
    <property type="match status" value="1"/>
</dbReference>
<dbReference type="InterPro" id="IPR004089">
    <property type="entry name" value="MCPsignal_dom"/>
</dbReference>
<dbReference type="PANTHER" id="PTHR32089">
    <property type="entry name" value="METHYL-ACCEPTING CHEMOTAXIS PROTEIN MCPB"/>
    <property type="match status" value="1"/>
</dbReference>
<organism evidence="6 7">
    <name type="scientific">Campylobacter jejuni</name>
    <dbReference type="NCBI Taxonomy" id="197"/>
    <lineage>
        <taxon>Bacteria</taxon>
        <taxon>Pseudomonadati</taxon>
        <taxon>Campylobacterota</taxon>
        <taxon>Epsilonproteobacteria</taxon>
        <taxon>Campylobacterales</taxon>
        <taxon>Campylobacteraceae</taxon>
        <taxon>Campylobacter</taxon>
    </lineage>
</organism>
<evidence type="ECO:0000256" key="2">
    <source>
        <dbReference type="ARBA" id="ARBA00029447"/>
    </source>
</evidence>
<feature type="domain" description="HAMP" evidence="5">
    <location>
        <begin position="419"/>
        <end position="462"/>
    </location>
</feature>
<dbReference type="GO" id="GO:0007165">
    <property type="term" value="P:signal transduction"/>
    <property type="evidence" value="ECO:0007669"/>
    <property type="project" value="UniProtKB-KW"/>
</dbReference>
<evidence type="ECO:0000313" key="7">
    <source>
        <dbReference type="Proteomes" id="UP000287237"/>
    </source>
</evidence>
<dbReference type="SMART" id="SM00283">
    <property type="entry name" value="MA"/>
    <property type="match status" value="1"/>
</dbReference>
<protein>
    <submittedName>
        <fullName evidence="6">Methyl-accepting chemotaxis protein</fullName>
    </submittedName>
</protein>
<dbReference type="EMBL" id="PRCK01000003">
    <property type="protein sequence ID" value="RTJ95795.1"/>
    <property type="molecule type" value="Genomic_DNA"/>
</dbReference>
<dbReference type="SUPFAM" id="SSF58104">
    <property type="entry name" value="Methyl-accepting chemotaxis protein (MCP) signaling domain"/>
    <property type="match status" value="1"/>
</dbReference>
<dbReference type="InterPro" id="IPR003660">
    <property type="entry name" value="HAMP_dom"/>
</dbReference>
<dbReference type="Gene3D" id="1.20.120.1530">
    <property type="match status" value="1"/>
</dbReference>
<dbReference type="Gene3D" id="3.30.450.20">
    <property type="entry name" value="PAS domain"/>
    <property type="match status" value="1"/>
</dbReference>
<keyword evidence="3" id="KW-1133">Transmembrane helix</keyword>
<dbReference type="PROSITE" id="PS50111">
    <property type="entry name" value="CHEMOTAXIS_TRANSDUC_2"/>
    <property type="match status" value="1"/>
</dbReference>
<reference evidence="6 7" key="1">
    <citation type="journal article" date="2019" name="Appl. Environ. Microbiol.">
        <title>Population genetics and characterization of Campylobacter jejuni isolates in western jackdaws and game birds in Finland.</title>
        <authorList>
            <person name="Kovanen S."/>
            <person name="Rossi M."/>
            <person name="Pohja-Mykra M."/>
            <person name="Nieminen T."/>
            <person name="Raunio-Saarnisto M."/>
            <person name="Sauvala M."/>
            <person name="Fredriksson-Ahomaa M."/>
            <person name="Hanninen M.L."/>
            <person name="Kivisto R."/>
        </authorList>
    </citation>
    <scope>NUCLEOTIDE SEQUENCE [LARGE SCALE GENOMIC DNA]</scope>
    <source>
        <strain evidence="6 7">CB296</strain>
    </source>
</reference>
<dbReference type="PROSITE" id="PS50885">
    <property type="entry name" value="HAMP"/>
    <property type="match status" value="1"/>
</dbReference>
<accession>A0A1E7NJW4</accession>
<dbReference type="Proteomes" id="UP000287237">
    <property type="component" value="Unassembled WGS sequence"/>
</dbReference>
<name>A0A1E7NJW4_CAMJU</name>
<feature type="transmembrane region" description="Helical" evidence="3">
    <location>
        <begin position="12"/>
        <end position="30"/>
    </location>
</feature>
<comment type="caution">
    <text evidence="6">The sequence shown here is derived from an EMBL/GenBank/DDBJ whole genome shotgun (WGS) entry which is preliminary data.</text>
</comment>
<dbReference type="Pfam" id="PF00015">
    <property type="entry name" value="MCPsignal"/>
    <property type="match status" value="1"/>
</dbReference>
<dbReference type="RefSeq" id="WP_052858389.1">
    <property type="nucleotide sequence ID" value="NZ_CUKK01000003.1"/>
</dbReference>
<keyword evidence="3" id="KW-0472">Membrane</keyword>
<evidence type="ECO:0000256" key="3">
    <source>
        <dbReference type="SAM" id="Phobius"/>
    </source>
</evidence>
<keyword evidence="3" id="KW-0812">Transmembrane</keyword>
<dbReference type="PANTHER" id="PTHR32089:SF112">
    <property type="entry name" value="LYSOZYME-LIKE PROTEIN-RELATED"/>
    <property type="match status" value="1"/>
</dbReference>
<evidence type="ECO:0000256" key="1">
    <source>
        <dbReference type="ARBA" id="ARBA00023224"/>
    </source>
</evidence>
<dbReference type="Gene3D" id="1.10.287.950">
    <property type="entry name" value="Methyl-accepting chemotaxis protein"/>
    <property type="match status" value="1"/>
</dbReference>
<comment type="similarity">
    <text evidence="2">Belongs to the methyl-accepting chemotaxis (MCP) protein family.</text>
</comment>
<sequence length="700" mass="77514">MFKSLNIGLKLIFSVATVVVIGLIILISLITKQVSQNITKNTEDILASITKEYATQTQGIFGEMIALNKSISGTLTEMFRSTSKENLDIDSITNIITNTFDNSAYSNFTYLYLIDPPEYFKEESKFFNTQSGKFVMLYVDEEKDNKGGIKAIQASDEIANLQVVQDILKKAKYGENKVYIGRPIRMNLEGQDFDAVNIAMPIFDRKNQVVGVIGMTLNFSAIATYLLDPKSQKYDGELRVLLNSDGFVAIHPNKNLVLKNLKDVNPNKGAQETYKAMSEGKNGVFNYIAFDGDDSYAAINSFKVQDSSWTVLVTAPKYSVFEPLKKLQLIIISASFIFIFVVLGVVYYCVRKIVATRLPIILNSLESFFRFLNHEKIELKLIKIRANDELGAMGRIINENIEKIQISLEQDQNAVDESVQTAKEIEKGNLTARITKNPINPQLVELKNVLNRMLDVLQNKIGSNMNEINRVFDSYKALDFSTEVLDAKGEVEITTNILGKEIKKMLVASSNFAKDLANQSEELKNSMQKLADGSNAQASSLEQSAAAVEEINSSMQNVSGKTVEVASQADDIKNIVNVIKDIAEQTNLLALNAAIEAARAGEHGRGFAVVADEVRQLAERTGKSLSEIEANINILVQSVNEVAESVKEQTAGITQINDAIAQLETVTKENVEVANVTNNITNEVNQIAAAILEDVNKKRF</sequence>
<dbReference type="Pfam" id="PF22673">
    <property type="entry name" value="MCP-like_PDC_1"/>
    <property type="match status" value="1"/>
</dbReference>
<evidence type="ECO:0000313" key="6">
    <source>
        <dbReference type="EMBL" id="RTJ95795.1"/>
    </source>
</evidence>